<dbReference type="Proteomes" id="UP000266206">
    <property type="component" value="Unassembled WGS sequence"/>
</dbReference>
<accession>A0A3A1YWF5</accession>
<keyword evidence="3" id="KW-0560">Oxidoreductase</keyword>
<organism evidence="3 4">
    <name type="scientific">Neopusillimonas maritima</name>
    <dbReference type="NCBI Taxonomy" id="2026239"/>
    <lineage>
        <taxon>Bacteria</taxon>
        <taxon>Pseudomonadati</taxon>
        <taxon>Pseudomonadota</taxon>
        <taxon>Betaproteobacteria</taxon>
        <taxon>Burkholderiales</taxon>
        <taxon>Alcaligenaceae</taxon>
        <taxon>Neopusillimonas</taxon>
    </lineage>
</organism>
<dbReference type="Pfam" id="PF00903">
    <property type="entry name" value="Glyoxalase"/>
    <property type="match status" value="1"/>
</dbReference>
<dbReference type="GO" id="GO:0051213">
    <property type="term" value="F:dioxygenase activity"/>
    <property type="evidence" value="ECO:0007669"/>
    <property type="project" value="UniProtKB-KW"/>
</dbReference>
<dbReference type="PROSITE" id="PS51819">
    <property type="entry name" value="VOC"/>
    <property type="match status" value="1"/>
</dbReference>
<protein>
    <submittedName>
        <fullName evidence="3">Ring-cleaving dioxygenase</fullName>
    </submittedName>
</protein>
<name>A0A3A1YWF5_9BURK</name>
<dbReference type="OrthoDB" id="9795618at2"/>
<reference evidence="4 5" key="1">
    <citation type="submission" date="2017-08" db="EMBL/GenBank/DDBJ databases">
        <title>Pusillimonas indicus sp. nov., a member of the family Alcaligenaceae isolated from surface seawater.</title>
        <authorList>
            <person name="Li J."/>
        </authorList>
    </citation>
    <scope>NUCLEOTIDE SEQUENCE [LARGE SCALE GENOMIC DNA]</scope>
    <source>
        <strain evidence="2 5">17-4A</strain>
        <strain evidence="3 4">L52-1-41</strain>
    </source>
</reference>
<dbReference type="Gene3D" id="3.10.180.10">
    <property type="entry name" value="2,3-Dihydroxybiphenyl 1,2-Dioxygenase, domain 1"/>
    <property type="match status" value="1"/>
</dbReference>
<dbReference type="InterPro" id="IPR004360">
    <property type="entry name" value="Glyas_Fos-R_dOase_dom"/>
</dbReference>
<evidence type="ECO:0000313" key="2">
    <source>
        <dbReference type="EMBL" id="RII82594.1"/>
    </source>
</evidence>
<evidence type="ECO:0000259" key="1">
    <source>
        <dbReference type="PROSITE" id="PS51819"/>
    </source>
</evidence>
<evidence type="ECO:0000313" key="5">
    <source>
        <dbReference type="Proteomes" id="UP000266483"/>
    </source>
</evidence>
<proteinExistence type="predicted"/>
<comment type="caution">
    <text evidence="3">The sequence shown here is derived from an EMBL/GenBank/DDBJ whole genome shotgun (WGS) entry which is preliminary data.</text>
</comment>
<dbReference type="EMBL" id="NQOU01000004">
    <property type="protein sequence ID" value="RII82594.1"/>
    <property type="molecule type" value="Genomic_DNA"/>
</dbReference>
<keyword evidence="5" id="KW-1185">Reference proteome</keyword>
<feature type="domain" description="VOC" evidence="1">
    <location>
        <begin position="8"/>
        <end position="128"/>
    </location>
</feature>
<sequence>MNHSPILHFTHAGIHCVDLDLMVDFYCNKLGLVIIDEGVASTGHRLYFLSQDPEIHHQIVLFDGKPDNLPFNPVNQLSFLVKSLADLRAYYHFAQKAGIQNIGQVDHGNAWSIYFKDPESNPIEVYVDSPFYSAQPCKEPLDLDTSDEEIIARTEKMARNRPGFQTRAQWIESTRKRIAEKRALKP</sequence>
<dbReference type="RefSeq" id="WP_119442545.1">
    <property type="nucleotide sequence ID" value="NZ_CP170494.1"/>
</dbReference>
<dbReference type="InterPro" id="IPR037523">
    <property type="entry name" value="VOC_core"/>
</dbReference>
<gene>
    <name evidence="2" type="ORF">CJO09_11975</name>
    <name evidence="3" type="ORF">CJP73_03895</name>
</gene>
<evidence type="ECO:0000313" key="3">
    <source>
        <dbReference type="EMBL" id="RIY42573.1"/>
    </source>
</evidence>
<dbReference type="EMBL" id="NQYH01000001">
    <property type="protein sequence ID" value="RIY42573.1"/>
    <property type="molecule type" value="Genomic_DNA"/>
</dbReference>
<keyword evidence="3" id="KW-0223">Dioxygenase</keyword>
<dbReference type="InterPro" id="IPR029068">
    <property type="entry name" value="Glyas_Bleomycin-R_OHBP_Dase"/>
</dbReference>
<dbReference type="Proteomes" id="UP000266483">
    <property type="component" value="Unassembled WGS sequence"/>
</dbReference>
<dbReference type="SUPFAM" id="SSF54593">
    <property type="entry name" value="Glyoxalase/Bleomycin resistance protein/Dihydroxybiphenyl dioxygenase"/>
    <property type="match status" value="1"/>
</dbReference>
<evidence type="ECO:0000313" key="4">
    <source>
        <dbReference type="Proteomes" id="UP000266206"/>
    </source>
</evidence>
<dbReference type="AlphaFoldDB" id="A0A3A1YWF5"/>